<dbReference type="AlphaFoldDB" id="A0A6J4IDC1"/>
<evidence type="ECO:0000313" key="2">
    <source>
        <dbReference type="EMBL" id="CAA9248950.1"/>
    </source>
</evidence>
<feature type="non-terminal residue" evidence="2">
    <location>
        <position position="1"/>
    </location>
</feature>
<evidence type="ECO:0000256" key="1">
    <source>
        <dbReference type="SAM" id="MobiDB-lite"/>
    </source>
</evidence>
<organism evidence="2">
    <name type="scientific">uncultured Arthrobacter sp</name>
    <dbReference type="NCBI Taxonomy" id="114050"/>
    <lineage>
        <taxon>Bacteria</taxon>
        <taxon>Bacillati</taxon>
        <taxon>Actinomycetota</taxon>
        <taxon>Actinomycetes</taxon>
        <taxon>Micrococcales</taxon>
        <taxon>Micrococcaceae</taxon>
        <taxon>Arthrobacter</taxon>
        <taxon>environmental samples</taxon>
    </lineage>
</organism>
<feature type="compositionally biased region" description="Basic and acidic residues" evidence="1">
    <location>
        <begin position="172"/>
        <end position="184"/>
    </location>
</feature>
<protein>
    <submittedName>
        <fullName evidence="2">ABC transporter, permease protein 2 (Cluster 1, maltose/g3p/polyamine/iron)</fullName>
    </submittedName>
</protein>
<feature type="compositionally biased region" description="Basic residues" evidence="1">
    <location>
        <begin position="258"/>
        <end position="280"/>
    </location>
</feature>
<accession>A0A6J4IDC1</accession>
<feature type="compositionally biased region" description="Basic and acidic residues" evidence="1">
    <location>
        <begin position="117"/>
        <end position="126"/>
    </location>
</feature>
<name>A0A6J4IDC1_9MICC</name>
<proteinExistence type="predicted"/>
<dbReference type="EMBL" id="CADCTE010000119">
    <property type="protein sequence ID" value="CAA9248950.1"/>
    <property type="molecule type" value="Genomic_DNA"/>
</dbReference>
<gene>
    <name evidence="2" type="ORF">AVDCRST_MAG83-2063</name>
</gene>
<feature type="region of interest" description="Disordered" evidence="1">
    <location>
        <begin position="256"/>
        <end position="280"/>
    </location>
</feature>
<sequence length="280" mass="30359">DHLHRLTAQIRLTRRLLGRPARGRGLLPPAAGLAAPRVPGHEGNRVAEPASGVFPGQLLRCPHPGADPVAAVEQLPPLGRLRRHHRAGRGARGLSAVPPPGPVQQAVPLRGAVRDRAADHRHDGPRVQHVRPAGPARQRGHGRAVHGRNLAADGDLDDQELHGFGAGQSRGGRLDRRGERDAGTPHRRRSADAPGPCRGLHLRVYPGVGEFLHPLHPAALEPQAARRRDGVQLLRPVRKRRLRAACGLLPALLDSGHRPLHPGHQGHRRFLRHRRGDQGL</sequence>
<feature type="non-terminal residue" evidence="2">
    <location>
        <position position="280"/>
    </location>
</feature>
<feature type="region of interest" description="Disordered" evidence="1">
    <location>
        <begin position="117"/>
        <end position="197"/>
    </location>
</feature>
<reference evidence="2" key="1">
    <citation type="submission" date="2020-02" db="EMBL/GenBank/DDBJ databases">
        <authorList>
            <person name="Meier V. D."/>
        </authorList>
    </citation>
    <scope>NUCLEOTIDE SEQUENCE</scope>
    <source>
        <strain evidence="2">AVDCRST_MAG83</strain>
    </source>
</reference>